<dbReference type="InterPro" id="IPR000825">
    <property type="entry name" value="SUF_FeS_clus_asmbl_SufBD_core"/>
</dbReference>
<accession>A0A0J5W771</accession>
<evidence type="ECO:0000313" key="5">
    <source>
        <dbReference type="Proteomes" id="UP000076510"/>
    </source>
</evidence>
<dbReference type="GO" id="GO:0016226">
    <property type="term" value="P:iron-sulfur cluster assembly"/>
    <property type="evidence" value="ECO:0007669"/>
    <property type="project" value="InterPro"/>
</dbReference>
<comment type="similarity">
    <text evidence="1">Belongs to the iron-sulfur cluster assembly SufBD family.</text>
</comment>
<dbReference type="NCBIfam" id="TIGR01981">
    <property type="entry name" value="sufD"/>
    <property type="match status" value="1"/>
</dbReference>
<dbReference type="AlphaFoldDB" id="A0A0J5W771"/>
<organism evidence="4 5">
    <name type="scientific">Rossellomorea marisflavi</name>
    <dbReference type="NCBI Taxonomy" id="189381"/>
    <lineage>
        <taxon>Bacteria</taxon>
        <taxon>Bacillati</taxon>
        <taxon>Bacillota</taxon>
        <taxon>Bacilli</taxon>
        <taxon>Bacillales</taxon>
        <taxon>Bacillaceae</taxon>
        <taxon>Rossellomorea</taxon>
    </lineage>
</organism>
<dbReference type="InterPro" id="IPR055346">
    <property type="entry name" value="Fe-S_cluster_assembly_SufBD"/>
</dbReference>
<dbReference type="EMBL" id="LQQY01000002">
    <property type="protein sequence ID" value="KZE53220.1"/>
    <property type="molecule type" value="Genomic_DNA"/>
</dbReference>
<proteinExistence type="inferred from homology"/>
<dbReference type="InterPro" id="IPR011542">
    <property type="entry name" value="SUF_FeS_clus_asmbl_SufD"/>
</dbReference>
<dbReference type="Proteomes" id="UP000076510">
    <property type="component" value="Unassembled WGS sequence"/>
</dbReference>
<feature type="domain" description="SUF system FeS cluster assembly SufBD N-terminal" evidence="3">
    <location>
        <begin position="24"/>
        <end position="173"/>
    </location>
</feature>
<dbReference type="PANTHER" id="PTHR30508:SF1">
    <property type="entry name" value="UPF0051 PROTEIN ABCI8, CHLOROPLASTIC-RELATED"/>
    <property type="match status" value="1"/>
</dbReference>
<reference evidence="5" key="1">
    <citation type="submission" date="2016-01" db="EMBL/GenBank/DDBJ databases">
        <title>Whole genome sequencing of Bhargavaea cecembensis T14.</title>
        <authorList>
            <person name="Hong K.W."/>
        </authorList>
    </citation>
    <scope>NUCLEOTIDE SEQUENCE [LARGE SCALE GENOMIC DNA]</scope>
    <source>
        <strain evidence="5">M19</strain>
    </source>
</reference>
<dbReference type="Pfam" id="PF01458">
    <property type="entry name" value="SUFBD_core"/>
    <property type="match status" value="1"/>
</dbReference>
<name>A0A0J5W771_9BACI</name>
<evidence type="ECO:0000313" key="4">
    <source>
        <dbReference type="EMBL" id="KZE53220.1"/>
    </source>
</evidence>
<dbReference type="PATRIC" id="fig|189381.10.peg.199"/>
<dbReference type="RefSeq" id="WP_048007053.1">
    <property type="nucleotide sequence ID" value="NZ_CAXQIX010000065.1"/>
</dbReference>
<evidence type="ECO:0000259" key="3">
    <source>
        <dbReference type="Pfam" id="PF19295"/>
    </source>
</evidence>
<sequence>MTVETKLPVDQDYVSSYSKQLGEPEWMTALRTDAFAKVSHLNLPVADKTKITNWNFTQFQKHTVESAAFSSMSELPEEIKALVESESESGSLYIQRNNTPAHLKITDELKDNGVIFTDIFTAVKEHGDLVQKYFMTDGVKVDENKLTALHAALMNGGTFLYVPKNVELTEPVQAVFIHDDAEVAMFNHVLVVAEDNSSVTYVENYLSTVDVENGVFNIVSEVVAKDNAKVAYGAVDTLNSGVTTYVNRRGVASRDARIEWALGLMNDGDTVSENVTNLIGDGSYGDTKSVVVGRGKQKQNFTTKVVHFGKNSEGYILKHGVMKDEASSIFNGIGKIEHGASKSNAEQESRVLMLSEKARGDANPILLIDEDDVTAGHAASVGRVDPLQLYYLMSRGIPQKEAERLVIHGFLAPVVNQLPIEGVKKQLVEVIERKVN</sequence>
<evidence type="ECO:0000259" key="2">
    <source>
        <dbReference type="Pfam" id="PF01458"/>
    </source>
</evidence>
<dbReference type="InterPro" id="IPR037284">
    <property type="entry name" value="SUF_FeS_clus_asmbl_SufBD_sf"/>
</dbReference>
<dbReference type="InterPro" id="IPR045595">
    <property type="entry name" value="SufBD_N"/>
</dbReference>
<evidence type="ECO:0000256" key="1">
    <source>
        <dbReference type="ARBA" id="ARBA00043967"/>
    </source>
</evidence>
<feature type="domain" description="SUF system FeS cluster assembly SufBD core" evidence="2">
    <location>
        <begin position="177"/>
        <end position="410"/>
    </location>
</feature>
<dbReference type="OrthoDB" id="9803529at2"/>
<gene>
    <name evidence="4" type="ORF">AV649_10635</name>
</gene>
<protein>
    <submittedName>
        <fullName evidence="4">Fe-S cluster assembly protein SufD</fullName>
    </submittedName>
</protein>
<dbReference type="SUPFAM" id="SSF101960">
    <property type="entry name" value="Stabilizer of iron transporter SufD"/>
    <property type="match status" value="1"/>
</dbReference>
<dbReference type="PANTHER" id="PTHR30508">
    <property type="entry name" value="FES CLUSTER ASSEMBLY PROTEIN SUF"/>
    <property type="match status" value="1"/>
</dbReference>
<comment type="caution">
    <text evidence="4">The sequence shown here is derived from an EMBL/GenBank/DDBJ whole genome shotgun (WGS) entry which is preliminary data.</text>
</comment>
<dbReference type="Pfam" id="PF19295">
    <property type="entry name" value="SufBD_N"/>
    <property type="match status" value="1"/>
</dbReference>